<keyword evidence="8" id="KW-0539">Nucleus</keyword>
<dbReference type="PROSITE" id="PS51257">
    <property type="entry name" value="PROKAR_LIPOPROTEIN"/>
    <property type="match status" value="1"/>
</dbReference>
<dbReference type="InterPro" id="IPR051152">
    <property type="entry name" value="C.elegans_Orphan_NR"/>
</dbReference>
<dbReference type="PANTHER" id="PTHR45680:SF29">
    <property type="entry name" value="NUCLEAR HORMONE RECEPTOR FAMILY"/>
    <property type="match status" value="1"/>
</dbReference>
<dbReference type="Proteomes" id="UP000663852">
    <property type="component" value="Unassembled WGS sequence"/>
</dbReference>
<evidence type="ECO:0000256" key="2">
    <source>
        <dbReference type="ARBA" id="ARBA00022771"/>
    </source>
</evidence>
<dbReference type="PROSITE" id="PS51030">
    <property type="entry name" value="NUCLEAR_REC_DBD_2"/>
    <property type="match status" value="1"/>
</dbReference>
<dbReference type="EMBL" id="CAJNOJ010000070">
    <property type="protein sequence ID" value="CAF1028859.1"/>
    <property type="molecule type" value="Genomic_DNA"/>
</dbReference>
<evidence type="ECO:0000256" key="3">
    <source>
        <dbReference type="ARBA" id="ARBA00022833"/>
    </source>
</evidence>
<dbReference type="InterPro" id="IPR001628">
    <property type="entry name" value="Znf_hrmn_rcpt"/>
</dbReference>
<dbReference type="PROSITE" id="PS00031">
    <property type="entry name" value="NUCLEAR_REC_DBD_1"/>
    <property type="match status" value="1"/>
</dbReference>
<evidence type="ECO:0000313" key="10">
    <source>
        <dbReference type="EMBL" id="CAF0983582.1"/>
    </source>
</evidence>
<keyword evidence="4" id="KW-0805">Transcription regulation</keyword>
<gene>
    <name evidence="11" type="ORF">EDS130_LOCUS16301</name>
    <name evidence="10" type="ORF">XAT740_LOCUS12314</name>
</gene>
<dbReference type="InterPro" id="IPR013088">
    <property type="entry name" value="Znf_NHR/GATA"/>
</dbReference>
<keyword evidence="1" id="KW-0479">Metal-binding</keyword>
<dbReference type="Gene3D" id="3.30.50.10">
    <property type="entry name" value="Erythroid Transcription Factor GATA-1, subunit A"/>
    <property type="match status" value="1"/>
</dbReference>
<evidence type="ECO:0000313" key="11">
    <source>
        <dbReference type="EMBL" id="CAF1028859.1"/>
    </source>
</evidence>
<keyword evidence="5" id="KW-0238">DNA-binding</keyword>
<evidence type="ECO:0000313" key="12">
    <source>
        <dbReference type="Proteomes" id="UP000663828"/>
    </source>
</evidence>
<dbReference type="Pfam" id="PF00105">
    <property type="entry name" value="zf-C4"/>
    <property type="match status" value="1"/>
</dbReference>
<accession>A0A814IW65</accession>
<evidence type="ECO:0000256" key="6">
    <source>
        <dbReference type="ARBA" id="ARBA00023163"/>
    </source>
</evidence>
<dbReference type="PRINTS" id="PR00047">
    <property type="entry name" value="STROIDFINGER"/>
</dbReference>
<reference evidence="11" key="1">
    <citation type="submission" date="2021-02" db="EMBL/GenBank/DDBJ databases">
        <authorList>
            <person name="Nowell W R."/>
        </authorList>
    </citation>
    <scope>NUCLEOTIDE SEQUENCE</scope>
</reference>
<evidence type="ECO:0000256" key="4">
    <source>
        <dbReference type="ARBA" id="ARBA00023015"/>
    </source>
</evidence>
<evidence type="ECO:0000256" key="7">
    <source>
        <dbReference type="ARBA" id="ARBA00023170"/>
    </source>
</evidence>
<dbReference type="OrthoDB" id="9975878at2759"/>
<dbReference type="PANTHER" id="PTHR45680">
    <property type="entry name" value="NUCLEAR HORMONE RECEPTOR FAMILY"/>
    <property type="match status" value="1"/>
</dbReference>
<keyword evidence="7" id="KW-0675">Receptor</keyword>
<feature type="domain" description="Nuclear receptor" evidence="9">
    <location>
        <begin position="11"/>
        <end position="87"/>
    </location>
</feature>
<dbReference type="Proteomes" id="UP000663828">
    <property type="component" value="Unassembled WGS sequence"/>
</dbReference>
<keyword evidence="6" id="KW-0804">Transcription</keyword>
<dbReference type="GO" id="GO:0008270">
    <property type="term" value="F:zinc ion binding"/>
    <property type="evidence" value="ECO:0007669"/>
    <property type="project" value="UniProtKB-KW"/>
</dbReference>
<proteinExistence type="predicted"/>
<dbReference type="EMBL" id="CAJNOR010000693">
    <property type="protein sequence ID" value="CAF0983582.1"/>
    <property type="molecule type" value="Genomic_DNA"/>
</dbReference>
<name>A0A814IW65_ADIRI</name>
<protein>
    <recommendedName>
        <fullName evidence="9">Nuclear receptor domain-containing protein</fullName>
    </recommendedName>
</protein>
<sequence>MNQIQKTKPLSKHCQICGAPAQYSYFGVVSCHSCKMFFKRNGTCKKDTLKCDYNNNCEINLHTRHLCTACRLAKCFRFGMTTDRFRPSRQMKPTTKGLVNTQISTLNLVQSDNSLLTPSQWTLLSNLYHSYNESELIVNGHRLADFYIKNKSFHMTDPTCVKEFLTSIYQTAGKYLCSNGDIGKLSVDDRSLILRGAADNVACITGVFCMNHCQLYNLDSFLHMMTSRYGVQTVSIHQRGKKYIDSDIVIGKLAISLFALTQHTSIHLSNVLTNLVNPVILLQIQNTYAEVTWKYLVYRYGLLEAVRRFLNLTLWLRAVTMLTHHAQTLTAHVYDVDTLVDDIEFKLLLDDIDQMAS</sequence>
<evidence type="ECO:0000313" key="13">
    <source>
        <dbReference type="Proteomes" id="UP000663852"/>
    </source>
</evidence>
<evidence type="ECO:0000256" key="8">
    <source>
        <dbReference type="ARBA" id="ARBA00023242"/>
    </source>
</evidence>
<evidence type="ECO:0000259" key="9">
    <source>
        <dbReference type="PROSITE" id="PS51030"/>
    </source>
</evidence>
<dbReference type="AlphaFoldDB" id="A0A814IW65"/>
<dbReference type="GO" id="GO:0003700">
    <property type="term" value="F:DNA-binding transcription factor activity"/>
    <property type="evidence" value="ECO:0007669"/>
    <property type="project" value="InterPro"/>
</dbReference>
<evidence type="ECO:0000256" key="5">
    <source>
        <dbReference type="ARBA" id="ARBA00023125"/>
    </source>
</evidence>
<dbReference type="GO" id="GO:0043565">
    <property type="term" value="F:sequence-specific DNA binding"/>
    <property type="evidence" value="ECO:0007669"/>
    <property type="project" value="InterPro"/>
</dbReference>
<evidence type="ECO:0000256" key="1">
    <source>
        <dbReference type="ARBA" id="ARBA00022723"/>
    </source>
</evidence>
<keyword evidence="2" id="KW-0863">Zinc-finger</keyword>
<dbReference type="SMART" id="SM00399">
    <property type="entry name" value="ZnF_C4"/>
    <property type="match status" value="1"/>
</dbReference>
<organism evidence="11 13">
    <name type="scientific">Adineta ricciae</name>
    <name type="common">Rotifer</name>
    <dbReference type="NCBI Taxonomy" id="249248"/>
    <lineage>
        <taxon>Eukaryota</taxon>
        <taxon>Metazoa</taxon>
        <taxon>Spiralia</taxon>
        <taxon>Gnathifera</taxon>
        <taxon>Rotifera</taxon>
        <taxon>Eurotatoria</taxon>
        <taxon>Bdelloidea</taxon>
        <taxon>Adinetida</taxon>
        <taxon>Adinetidae</taxon>
        <taxon>Adineta</taxon>
    </lineage>
</organism>
<keyword evidence="12" id="KW-1185">Reference proteome</keyword>
<keyword evidence="3" id="KW-0862">Zinc</keyword>
<dbReference type="SUPFAM" id="SSF57716">
    <property type="entry name" value="Glucocorticoid receptor-like (DNA-binding domain)"/>
    <property type="match status" value="1"/>
</dbReference>
<comment type="caution">
    <text evidence="11">The sequence shown here is derived from an EMBL/GenBank/DDBJ whole genome shotgun (WGS) entry which is preliminary data.</text>
</comment>